<evidence type="ECO:0000313" key="1">
    <source>
        <dbReference type="EMBL" id="CAD8968938.1"/>
    </source>
</evidence>
<name>A0A6U4YQP2_HEMAN</name>
<dbReference type="Gene3D" id="1.25.10.10">
    <property type="entry name" value="Leucine-rich Repeat Variant"/>
    <property type="match status" value="1"/>
</dbReference>
<dbReference type="EMBL" id="HBFX01033125">
    <property type="protein sequence ID" value="CAD8968938.1"/>
    <property type="molecule type" value="Transcribed_RNA"/>
</dbReference>
<organism evidence="1">
    <name type="scientific">Hemiselmis andersenii</name>
    <name type="common">Cryptophyte alga</name>
    <dbReference type="NCBI Taxonomy" id="464988"/>
    <lineage>
        <taxon>Eukaryota</taxon>
        <taxon>Cryptophyceae</taxon>
        <taxon>Cryptomonadales</taxon>
        <taxon>Hemiselmidaceae</taxon>
        <taxon>Hemiselmis</taxon>
    </lineage>
</organism>
<proteinExistence type="predicted"/>
<dbReference type="InterPro" id="IPR011989">
    <property type="entry name" value="ARM-like"/>
</dbReference>
<reference evidence="1" key="1">
    <citation type="submission" date="2021-01" db="EMBL/GenBank/DDBJ databases">
        <authorList>
            <person name="Corre E."/>
            <person name="Pelletier E."/>
            <person name="Niang G."/>
            <person name="Scheremetjew M."/>
            <person name="Finn R."/>
            <person name="Kale V."/>
            <person name="Holt S."/>
            <person name="Cochrane G."/>
            <person name="Meng A."/>
            <person name="Brown T."/>
            <person name="Cohen L."/>
        </authorList>
    </citation>
    <scope>NUCLEOTIDE SEQUENCE</scope>
    <source>
        <strain evidence="1">CCMP644</strain>
    </source>
</reference>
<sequence length="208" mass="23220">MGVSGGPPNRKAMLTNPAQLRKYVQRCMRKLLEKSLMTDDPKIQEQREIDFAWAMAEWRTFDPTSPMKAFPPGDGTNSKDPSALELLIILLKRSSSSDVHYACCASIAYLAVRPDVRSALVETPSGPLMESLDLMVRRLEATDSPGVRYALCAIASELCKGEAGLIRLRDINFAQALERLRQKKSLPKDPALEMIIDHLVQELRPRIA</sequence>
<dbReference type="InterPro" id="IPR016024">
    <property type="entry name" value="ARM-type_fold"/>
</dbReference>
<gene>
    <name evidence="1" type="ORF">HAND00432_LOCUS19934</name>
</gene>
<dbReference type="SUPFAM" id="SSF48371">
    <property type="entry name" value="ARM repeat"/>
    <property type="match status" value="1"/>
</dbReference>
<dbReference type="AlphaFoldDB" id="A0A6U4YQP2"/>
<protein>
    <submittedName>
        <fullName evidence="1">Uncharacterized protein</fullName>
    </submittedName>
</protein>
<accession>A0A6U4YQP2</accession>